<protein>
    <recommendedName>
        <fullName evidence="3">Lipoprotein</fullName>
    </recommendedName>
</protein>
<proteinExistence type="predicted"/>
<reference evidence="2" key="1">
    <citation type="submission" date="2018-09" db="EMBL/GenBank/DDBJ databases">
        <authorList>
            <person name="Zhu H."/>
        </authorList>
    </citation>
    <scope>NUCLEOTIDE SEQUENCE [LARGE SCALE GENOMIC DNA]</scope>
    <source>
        <strain evidence="2">K1R23-30</strain>
    </source>
</reference>
<evidence type="ECO:0000313" key="2">
    <source>
        <dbReference type="Proteomes" id="UP000265955"/>
    </source>
</evidence>
<organism evidence="1 2">
    <name type="scientific">Noviherbaspirillum saxi</name>
    <dbReference type="NCBI Taxonomy" id="2320863"/>
    <lineage>
        <taxon>Bacteria</taxon>
        <taxon>Pseudomonadati</taxon>
        <taxon>Pseudomonadota</taxon>
        <taxon>Betaproteobacteria</taxon>
        <taxon>Burkholderiales</taxon>
        <taxon>Oxalobacteraceae</taxon>
        <taxon>Noviherbaspirillum</taxon>
    </lineage>
</organism>
<dbReference type="RefSeq" id="WP_119770404.1">
    <property type="nucleotide sequence ID" value="NZ_QYUO01000002.1"/>
</dbReference>
<dbReference type="EMBL" id="QYUO01000002">
    <property type="protein sequence ID" value="RJF95253.1"/>
    <property type="molecule type" value="Genomic_DNA"/>
</dbReference>
<dbReference type="Proteomes" id="UP000265955">
    <property type="component" value="Unassembled WGS sequence"/>
</dbReference>
<gene>
    <name evidence="1" type="ORF">D3871_17590</name>
</gene>
<dbReference type="OrthoDB" id="9770643at2"/>
<keyword evidence="2" id="KW-1185">Reference proteome</keyword>
<sequence>MRHIIVSFMLAAMLCGCGNKVEEDSYFPLATGTRWAYTVSSESDGNASRENHVISVIKQITQDNRQVAVRRSESEQNIGVEYWISTLPDRFVRIAQRSDLEERATMDAQPRTVLPVPLRKGSAWTTLTTTYFILRKSEFPRELKYSHKALMTYTVESVDETVTVPAGQFSNCARVSGLAFLTLYTDPVRGFHKVPLVTNEWYCKGIGLVKLERIEELSTAFFSGGKMSMELTEYVLP</sequence>
<dbReference type="AlphaFoldDB" id="A0A3A3FID0"/>
<accession>A0A3A3FID0</accession>
<evidence type="ECO:0000313" key="1">
    <source>
        <dbReference type="EMBL" id="RJF95253.1"/>
    </source>
</evidence>
<dbReference type="PROSITE" id="PS51257">
    <property type="entry name" value="PROKAR_LIPOPROTEIN"/>
    <property type="match status" value="1"/>
</dbReference>
<evidence type="ECO:0008006" key="3">
    <source>
        <dbReference type="Google" id="ProtNLM"/>
    </source>
</evidence>
<name>A0A3A3FID0_9BURK</name>
<dbReference type="Gene3D" id="2.40.360.20">
    <property type="match status" value="1"/>
</dbReference>
<comment type="caution">
    <text evidence="1">The sequence shown here is derived from an EMBL/GenBank/DDBJ whole genome shotgun (WGS) entry which is preliminary data.</text>
</comment>